<dbReference type="InterPro" id="IPR015797">
    <property type="entry name" value="NUDIX_hydrolase-like_dom_sf"/>
</dbReference>
<dbReference type="Gene3D" id="3.90.79.10">
    <property type="entry name" value="Nucleoside Triphosphate Pyrophosphohydrolase"/>
    <property type="match status" value="2"/>
</dbReference>
<dbReference type="PANTHER" id="PTHR10885:SF0">
    <property type="entry name" value="ISOPENTENYL-DIPHOSPHATE DELTA-ISOMERASE"/>
    <property type="match status" value="1"/>
</dbReference>
<reference evidence="1" key="1">
    <citation type="submission" date="2016-06" db="UniProtKB">
        <authorList>
            <consortium name="WormBaseParasite"/>
        </authorList>
    </citation>
    <scope>IDENTIFICATION</scope>
</reference>
<name>A0A183AVX2_9TREM</name>
<organism evidence="1">
    <name type="scientific">Echinostoma caproni</name>
    <dbReference type="NCBI Taxonomy" id="27848"/>
    <lineage>
        <taxon>Eukaryota</taxon>
        <taxon>Metazoa</taxon>
        <taxon>Spiralia</taxon>
        <taxon>Lophotrochozoa</taxon>
        <taxon>Platyhelminthes</taxon>
        <taxon>Trematoda</taxon>
        <taxon>Digenea</taxon>
        <taxon>Plagiorchiida</taxon>
        <taxon>Echinostomata</taxon>
        <taxon>Echinostomatoidea</taxon>
        <taxon>Echinostomatidae</taxon>
        <taxon>Echinostoma</taxon>
    </lineage>
</organism>
<accession>A0A183AVX2</accession>
<dbReference type="InterPro" id="IPR011876">
    <property type="entry name" value="IsopentenylPP_isomerase_typ1"/>
</dbReference>
<proteinExistence type="predicted"/>
<protein>
    <submittedName>
        <fullName evidence="1">Isopentenyl-diphosphate Delta-isomerase</fullName>
    </submittedName>
</protein>
<dbReference type="AlphaFoldDB" id="A0A183AVX2"/>
<dbReference type="GO" id="GO:0005737">
    <property type="term" value="C:cytoplasm"/>
    <property type="evidence" value="ECO:0007669"/>
    <property type="project" value="TreeGrafter"/>
</dbReference>
<dbReference type="WBParaSite" id="ECPE_0001114101-mRNA-1">
    <property type="protein sequence ID" value="ECPE_0001114101-mRNA-1"/>
    <property type="gene ID" value="ECPE_0001114101"/>
</dbReference>
<dbReference type="SUPFAM" id="SSF55811">
    <property type="entry name" value="Nudix"/>
    <property type="match status" value="1"/>
</dbReference>
<dbReference type="PANTHER" id="PTHR10885">
    <property type="entry name" value="ISOPENTENYL-DIPHOSPHATE DELTA-ISOMERASE"/>
    <property type="match status" value="1"/>
</dbReference>
<sequence>LMLSTVGSCTKTSLRCFTSVVSKDAQIRYMNQELCFLVDEEDRPVGTATKKICHEQQSGKRPPLHRAFSLFLYAPRPDCSTNLCLLMQQRAASKLTYPNLWSNTCCSHPLSNVPGEDEPRDALGLRRASRRKVRFIFRYHYIKQNPHMIQCNPDEVSATRWVSRSELDALVRSKDSTPTALPHTWSLNSLTPWFRTLLTTGLLHRLWDWAETYANRKSNPDRFEIEDECWDRERIQKLDCAH</sequence>
<dbReference type="GO" id="GO:0004452">
    <property type="term" value="F:isopentenyl-diphosphate delta-isomerase activity"/>
    <property type="evidence" value="ECO:0007669"/>
    <property type="project" value="InterPro"/>
</dbReference>
<dbReference type="GO" id="GO:0009240">
    <property type="term" value="P:isopentenyl diphosphate biosynthetic process"/>
    <property type="evidence" value="ECO:0007669"/>
    <property type="project" value="TreeGrafter"/>
</dbReference>
<dbReference type="CDD" id="cd02885">
    <property type="entry name" value="NUDIX_IPP_Isomerase"/>
    <property type="match status" value="1"/>
</dbReference>
<evidence type="ECO:0000313" key="1">
    <source>
        <dbReference type="WBParaSite" id="ECPE_0001114101-mRNA-1"/>
    </source>
</evidence>